<proteinExistence type="predicted"/>
<gene>
    <name evidence="1" type="ORF">UX87_C0019G0061</name>
</gene>
<evidence type="ECO:0000313" key="2">
    <source>
        <dbReference type="Proteomes" id="UP000034364"/>
    </source>
</evidence>
<evidence type="ECO:0000313" key="1">
    <source>
        <dbReference type="EMBL" id="KKU63694.1"/>
    </source>
</evidence>
<accession>A0A0G1S2J3</accession>
<comment type="caution">
    <text evidence="1">The sequence shown here is derived from an EMBL/GenBank/DDBJ whole genome shotgun (WGS) entry which is preliminary data.</text>
</comment>
<dbReference type="EMBL" id="LCNV01000019">
    <property type="protein sequence ID" value="KKU63694.1"/>
    <property type="molecule type" value="Genomic_DNA"/>
</dbReference>
<dbReference type="AlphaFoldDB" id="A0A0G1S2J3"/>
<dbReference type="Proteomes" id="UP000034364">
    <property type="component" value="Unassembled WGS sequence"/>
</dbReference>
<sequence>MSESEGSKIHFRTKDRFTLEKEIIFQEYCGPLSLKYVCDYFGIPATQTEMARKTLYVPGEGTDTPEVWLLYIILIGRKVFQVAQIPNITMTRTEAIMPFIWAAQLLRKTLHREP</sequence>
<protein>
    <submittedName>
        <fullName evidence="1">Uncharacterized protein</fullName>
    </submittedName>
</protein>
<reference evidence="1 2" key="1">
    <citation type="journal article" date="2015" name="Nature">
        <title>rRNA introns, odd ribosomes, and small enigmatic genomes across a large radiation of phyla.</title>
        <authorList>
            <person name="Brown C.T."/>
            <person name="Hug L.A."/>
            <person name="Thomas B.C."/>
            <person name="Sharon I."/>
            <person name="Castelle C.J."/>
            <person name="Singh A."/>
            <person name="Wilkins M.J."/>
            <person name="Williams K.H."/>
            <person name="Banfield J.F."/>
        </authorList>
    </citation>
    <scope>NUCLEOTIDE SEQUENCE [LARGE SCALE GENOMIC DNA]</scope>
</reference>
<organism evidence="1 2">
    <name type="scientific">Candidatus Amesbacteria bacterium GW2011_GWA1_47_16</name>
    <dbReference type="NCBI Taxonomy" id="1618353"/>
    <lineage>
        <taxon>Bacteria</taxon>
        <taxon>Candidatus Amesiibacteriota</taxon>
    </lineage>
</organism>
<name>A0A0G1S2J3_9BACT</name>